<evidence type="ECO:0000313" key="1">
    <source>
        <dbReference type="EMBL" id="JAD49166.1"/>
    </source>
</evidence>
<accession>A0A0A9ADI1</accession>
<organism evidence="1">
    <name type="scientific">Arundo donax</name>
    <name type="common">Giant reed</name>
    <name type="synonym">Donax arundinaceus</name>
    <dbReference type="NCBI Taxonomy" id="35708"/>
    <lineage>
        <taxon>Eukaryota</taxon>
        <taxon>Viridiplantae</taxon>
        <taxon>Streptophyta</taxon>
        <taxon>Embryophyta</taxon>
        <taxon>Tracheophyta</taxon>
        <taxon>Spermatophyta</taxon>
        <taxon>Magnoliopsida</taxon>
        <taxon>Liliopsida</taxon>
        <taxon>Poales</taxon>
        <taxon>Poaceae</taxon>
        <taxon>PACMAD clade</taxon>
        <taxon>Arundinoideae</taxon>
        <taxon>Arundineae</taxon>
        <taxon>Arundo</taxon>
    </lineage>
</organism>
<reference evidence="1" key="1">
    <citation type="submission" date="2014-09" db="EMBL/GenBank/DDBJ databases">
        <authorList>
            <person name="Magalhaes I.L.F."/>
            <person name="Oliveira U."/>
            <person name="Santos F.R."/>
            <person name="Vidigal T.H.D.A."/>
            <person name="Brescovit A.D."/>
            <person name="Santos A.J."/>
        </authorList>
    </citation>
    <scope>NUCLEOTIDE SEQUENCE</scope>
    <source>
        <tissue evidence="1">Shoot tissue taken approximately 20 cm above the soil surface</tissue>
    </source>
</reference>
<sequence length="28" mass="3125">MAKKPRTARPAPPWLAKIPPFRLTVPLA</sequence>
<proteinExistence type="predicted"/>
<reference evidence="1" key="2">
    <citation type="journal article" date="2015" name="Data Brief">
        <title>Shoot transcriptome of the giant reed, Arundo donax.</title>
        <authorList>
            <person name="Barrero R.A."/>
            <person name="Guerrero F.D."/>
            <person name="Moolhuijzen P."/>
            <person name="Goolsby J.A."/>
            <person name="Tidwell J."/>
            <person name="Bellgard S.E."/>
            <person name="Bellgard M.I."/>
        </authorList>
    </citation>
    <scope>NUCLEOTIDE SEQUENCE</scope>
    <source>
        <tissue evidence="1">Shoot tissue taken approximately 20 cm above the soil surface</tissue>
    </source>
</reference>
<name>A0A0A9ADI1_ARUDO</name>
<dbReference type="AlphaFoldDB" id="A0A0A9ADI1"/>
<protein>
    <submittedName>
        <fullName evidence="1">Uncharacterized protein</fullName>
    </submittedName>
</protein>
<dbReference type="EMBL" id="GBRH01248729">
    <property type="protein sequence ID" value="JAD49166.1"/>
    <property type="molecule type" value="Transcribed_RNA"/>
</dbReference>